<dbReference type="GO" id="GO:0006508">
    <property type="term" value="P:proteolysis"/>
    <property type="evidence" value="ECO:0007669"/>
    <property type="project" value="UniProtKB-KW"/>
</dbReference>
<keyword evidence="16" id="KW-0812">Transmembrane</keyword>
<evidence type="ECO:0000256" key="13">
    <source>
        <dbReference type="ARBA" id="ARBA00079577"/>
    </source>
</evidence>
<evidence type="ECO:0000259" key="19">
    <source>
        <dbReference type="Pfam" id="PF22310"/>
    </source>
</evidence>
<protein>
    <recommendedName>
        <fullName evidence="11">DD-carboxypeptidase/endopeptidase Mpg</fullName>
    </recommendedName>
    <alternativeName>
        <fullName evidence="14">Metalloprotease active against peptidoglycan</fullName>
    </alternativeName>
    <alternativeName>
        <fullName evidence="15">Zinc metallopeptidase</fullName>
    </alternativeName>
    <alternativeName>
        <fullName evidence="13">Zinc metalloprotease</fullName>
    </alternativeName>
    <alternativeName>
        <fullName evidence="12">Zinc-dependent metallopeptidase</fullName>
    </alternativeName>
</protein>
<dbReference type="GO" id="GO:0030313">
    <property type="term" value="C:cell envelope"/>
    <property type="evidence" value="ECO:0007669"/>
    <property type="project" value="UniProtKB-SubCell"/>
</dbReference>
<dbReference type="PANTHER" id="PTHR21666">
    <property type="entry name" value="PEPTIDASE-RELATED"/>
    <property type="match status" value="1"/>
</dbReference>
<feature type="transmembrane region" description="Helical" evidence="16">
    <location>
        <begin position="20"/>
        <end position="41"/>
    </location>
</feature>
<keyword evidence="16" id="KW-1133">Transmembrane helix</keyword>
<dbReference type="GO" id="GO:0046872">
    <property type="term" value="F:metal ion binding"/>
    <property type="evidence" value="ECO:0007669"/>
    <property type="project" value="UniProtKB-KW"/>
</dbReference>
<dbReference type="GO" id="GO:0004222">
    <property type="term" value="F:metalloendopeptidase activity"/>
    <property type="evidence" value="ECO:0007669"/>
    <property type="project" value="TreeGrafter"/>
</dbReference>
<dbReference type="EMBL" id="LSLI01000033">
    <property type="protein sequence ID" value="KXS32328.1"/>
    <property type="molecule type" value="Genomic_DNA"/>
</dbReference>
<dbReference type="CDD" id="cd12797">
    <property type="entry name" value="M23_peptidase"/>
    <property type="match status" value="1"/>
</dbReference>
<evidence type="ECO:0000313" key="21">
    <source>
        <dbReference type="Proteomes" id="UP000070578"/>
    </source>
</evidence>
<comment type="caution">
    <text evidence="20">The sequence shown here is derived from an EMBL/GenBank/DDBJ whole genome shotgun (WGS) entry which is preliminary data.</text>
</comment>
<keyword evidence="10" id="KW-0865">Zymogen</keyword>
<evidence type="ECO:0000256" key="5">
    <source>
        <dbReference type="ARBA" id="ARBA00022670"/>
    </source>
</evidence>
<evidence type="ECO:0000256" key="10">
    <source>
        <dbReference type="ARBA" id="ARBA00023145"/>
    </source>
</evidence>
<evidence type="ECO:0000259" key="17">
    <source>
        <dbReference type="Pfam" id="PF01551"/>
    </source>
</evidence>
<evidence type="ECO:0000313" key="20">
    <source>
        <dbReference type="EMBL" id="KXS32328.1"/>
    </source>
</evidence>
<evidence type="ECO:0000256" key="8">
    <source>
        <dbReference type="ARBA" id="ARBA00022833"/>
    </source>
</evidence>
<evidence type="ECO:0000256" key="3">
    <source>
        <dbReference type="ARBA" id="ARBA00011245"/>
    </source>
</evidence>
<dbReference type="InterPro" id="IPR054512">
    <property type="entry name" value="NMB0315-like_N"/>
</dbReference>
<evidence type="ECO:0000256" key="1">
    <source>
        <dbReference type="ARBA" id="ARBA00001947"/>
    </source>
</evidence>
<feature type="domain" description="M23ase beta-sheet core" evidence="17">
    <location>
        <begin position="299"/>
        <end position="395"/>
    </location>
</feature>
<evidence type="ECO:0000256" key="7">
    <source>
        <dbReference type="ARBA" id="ARBA00022801"/>
    </source>
</evidence>
<evidence type="ECO:0000256" key="11">
    <source>
        <dbReference type="ARBA" id="ARBA00070348"/>
    </source>
</evidence>
<dbReference type="InterPro" id="IPR045834">
    <property type="entry name" value="Csd3_N2"/>
</dbReference>
<dbReference type="Pfam" id="PF19425">
    <property type="entry name" value="Csd3_N2"/>
    <property type="match status" value="1"/>
</dbReference>
<evidence type="ECO:0000256" key="16">
    <source>
        <dbReference type="SAM" id="Phobius"/>
    </source>
</evidence>
<accession>A0A139BTT3</accession>
<keyword evidence="8" id="KW-0862">Zinc</keyword>
<dbReference type="Pfam" id="PF22310">
    <property type="entry name" value="NMB0315_dom_I"/>
    <property type="match status" value="1"/>
</dbReference>
<feature type="domain" description="Csd3-like second N-terminal" evidence="18">
    <location>
        <begin position="168"/>
        <end position="286"/>
    </location>
</feature>
<organism evidence="20 21">
    <name type="scientific">Candidatus Gallionella acididurans</name>
    <dbReference type="NCBI Taxonomy" id="1796491"/>
    <lineage>
        <taxon>Bacteria</taxon>
        <taxon>Pseudomonadati</taxon>
        <taxon>Pseudomonadota</taxon>
        <taxon>Betaproteobacteria</taxon>
        <taxon>Nitrosomonadales</taxon>
        <taxon>Gallionellaceae</taxon>
        <taxon>Gallionella</taxon>
    </lineage>
</organism>
<evidence type="ECO:0000256" key="15">
    <source>
        <dbReference type="ARBA" id="ARBA00081777"/>
    </source>
</evidence>
<comment type="cofactor">
    <cofactor evidence="1">
        <name>Zn(2+)</name>
        <dbReference type="ChEBI" id="CHEBI:29105"/>
    </cofactor>
</comment>
<comment type="subcellular location">
    <subcellularLocation>
        <location evidence="2">Cell envelope</location>
    </subcellularLocation>
</comment>
<dbReference type="InterPro" id="IPR050570">
    <property type="entry name" value="Cell_wall_metabolism_enzyme"/>
</dbReference>
<dbReference type="AlphaFoldDB" id="A0A139BTT3"/>
<keyword evidence="16" id="KW-0472">Membrane</keyword>
<evidence type="ECO:0000259" key="18">
    <source>
        <dbReference type="Pfam" id="PF19425"/>
    </source>
</evidence>
<evidence type="ECO:0000256" key="9">
    <source>
        <dbReference type="ARBA" id="ARBA00023049"/>
    </source>
</evidence>
<dbReference type="FunFam" id="2.70.70.10:FF:000002">
    <property type="entry name" value="Murein DD-endopeptidase MepM"/>
    <property type="match status" value="1"/>
</dbReference>
<dbReference type="InterPro" id="IPR016047">
    <property type="entry name" value="M23ase_b-sheet_dom"/>
</dbReference>
<evidence type="ECO:0000256" key="2">
    <source>
        <dbReference type="ARBA" id="ARBA00004196"/>
    </source>
</evidence>
<reference evidence="20 21" key="2">
    <citation type="submission" date="2016-03" db="EMBL/GenBank/DDBJ databases">
        <title>New uncultured bacterium of the family Gallionellaceae from acid mine drainage: description and reconstruction of genome based on metagenomic analysis of microbial community.</title>
        <authorList>
            <person name="Kadnikov V."/>
            <person name="Ivasenko D."/>
            <person name="Beletsky A."/>
            <person name="Mardanov A."/>
            <person name="Danilova E."/>
            <person name="Pimenov N."/>
            <person name="Karnachuk O."/>
            <person name="Ravin N."/>
        </authorList>
    </citation>
    <scope>NUCLEOTIDE SEQUENCE [LARGE SCALE GENOMIC DNA]</scope>
    <source>
        <strain evidence="20">ShG14-8</strain>
    </source>
</reference>
<evidence type="ECO:0000256" key="6">
    <source>
        <dbReference type="ARBA" id="ARBA00022723"/>
    </source>
</evidence>
<proteinExistence type="predicted"/>
<gene>
    <name evidence="20" type="ORF">AWT59_1534</name>
</gene>
<evidence type="ECO:0000256" key="12">
    <source>
        <dbReference type="ARBA" id="ARBA00075934"/>
    </source>
</evidence>
<keyword evidence="7" id="KW-0378">Hydrolase</keyword>
<dbReference type="PANTHER" id="PTHR21666:SF288">
    <property type="entry name" value="CELL DIVISION PROTEIN YTFB"/>
    <property type="match status" value="1"/>
</dbReference>
<reference evidence="20 21" key="1">
    <citation type="submission" date="2016-02" db="EMBL/GenBank/DDBJ databases">
        <authorList>
            <person name="Wen L."/>
            <person name="He K."/>
            <person name="Yang H."/>
        </authorList>
    </citation>
    <scope>NUCLEOTIDE SEQUENCE [LARGE SCALE GENOMIC DNA]</scope>
    <source>
        <strain evidence="20">ShG14-8</strain>
    </source>
</reference>
<dbReference type="InterPro" id="IPR011055">
    <property type="entry name" value="Dup_hybrid_motif"/>
</dbReference>
<sequence length="437" mass="48084">MLTQNQFGQGRKLPENKKKLRWFVALSTLPLLGVVTAFGLVPQADFDLASARVAIEEIALAKVADPAPASASYWRDERVQNGDTVAELMTRLNIEDTAASDYLRNATEAVSFRKLPVGTEVQAETTTSGGLIALRYLNDNGTQISIEKQGATFKTLALPAQLEKRLFVRTGEIKTNLYSATDEAGLPEAAANQLNELFSGDIDFHHDLRKGDKFTVVYEMTYSNGALLHTGRIQAAEFINQGHTYRAVYFQKDNQHGDYYTPDGKSVHKAFLRSPIAYSRVSSSFSLSRFHPILNKWRAHKGTDFAAPMGTKVKVTADGIVSVVGKQGGYGNVIMVSHQSRYTTVYGHLSRFAKGLHKGQHVEQGEVIGYVGMTGLATGPHLHYEFRVNGQQHDPLRVALPDAKPIDAADRAAFQPIANDLVARLNLLRNTNLAKLD</sequence>
<evidence type="ECO:0000256" key="4">
    <source>
        <dbReference type="ARBA" id="ARBA00022558"/>
    </source>
</evidence>
<keyword evidence="4" id="KW-1029">Fimbrium biogenesis</keyword>
<dbReference type="Proteomes" id="UP000070578">
    <property type="component" value="Unassembled WGS sequence"/>
</dbReference>
<evidence type="ECO:0000256" key="14">
    <source>
        <dbReference type="ARBA" id="ARBA00080962"/>
    </source>
</evidence>
<dbReference type="Gene3D" id="3.10.450.350">
    <property type="match status" value="2"/>
</dbReference>
<dbReference type="Gene3D" id="2.70.70.10">
    <property type="entry name" value="Glucose Permease (Domain IIA)"/>
    <property type="match status" value="1"/>
</dbReference>
<name>A0A139BTT3_9PROT</name>
<keyword evidence="5" id="KW-0645">Protease</keyword>
<feature type="domain" description="DD-carboxypeptidase/endopeptidase Mpg-like N-terminal" evidence="19">
    <location>
        <begin position="72"/>
        <end position="140"/>
    </location>
</feature>
<dbReference type="Pfam" id="PF01551">
    <property type="entry name" value="Peptidase_M23"/>
    <property type="match status" value="1"/>
</dbReference>
<keyword evidence="9" id="KW-0482">Metalloprotease</keyword>
<keyword evidence="6" id="KW-0479">Metal-binding</keyword>
<dbReference type="SUPFAM" id="SSF51261">
    <property type="entry name" value="Duplicated hybrid motif"/>
    <property type="match status" value="1"/>
</dbReference>
<comment type="subunit">
    <text evidence="3">Monomer.</text>
</comment>